<proteinExistence type="predicted"/>
<reference evidence="8" key="1">
    <citation type="journal article" date="2019" name="Int. J. Syst. Evol. Microbiol.">
        <title>The Global Catalogue of Microorganisms (GCM) 10K type strain sequencing project: providing services to taxonomists for standard genome sequencing and annotation.</title>
        <authorList>
            <consortium name="The Broad Institute Genomics Platform"/>
            <consortium name="The Broad Institute Genome Sequencing Center for Infectious Disease"/>
            <person name="Wu L."/>
            <person name="Ma J."/>
        </authorList>
    </citation>
    <scope>NUCLEOTIDE SEQUENCE [LARGE SCALE GENOMIC DNA]</scope>
    <source>
        <strain evidence="8">KCTC 42248</strain>
    </source>
</reference>
<comment type="caution">
    <text evidence="7">The sequence shown here is derived from an EMBL/GenBank/DDBJ whole genome shotgun (WGS) entry which is preliminary data.</text>
</comment>
<dbReference type="PROSITE" id="PS51007">
    <property type="entry name" value="CYTC"/>
    <property type="match status" value="1"/>
</dbReference>
<dbReference type="InterPro" id="IPR008977">
    <property type="entry name" value="PHM/PNGase_F_dom_sf"/>
</dbReference>
<dbReference type="Gene3D" id="2.60.120.230">
    <property type="match status" value="1"/>
</dbReference>
<evidence type="ECO:0000259" key="6">
    <source>
        <dbReference type="PROSITE" id="PS51007"/>
    </source>
</evidence>
<evidence type="ECO:0000313" key="8">
    <source>
        <dbReference type="Proteomes" id="UP001597393"/>
    </source>
</evidence>
<dbReference type="SUPFAM" id="SSF46626">
    <property type="entry name" value="Cytochrome c"/>
    <property type="match status" value="1"/>
</dbReference>
<dbReference type="Proteomes" id="UP001597393">
    <property type="component" value="Unassembled WGS sequence"/>
</dbReference>
<protein>
    <submittedName>
        <fullName evidence="7">C-type cytochrome</fullName>
    </submittedName>
</protein>
<evidence type="ECO:0000256" key="2">
    <source>
        <dbReference type="ARBA" id="ARBA00022723"/>
    </source>
</evidence>
<evidence type="ECO:0000256" key="3">
    <source>
        <dbReference type="ARBA" id="ARBA00023004"/>
    </source>
</evidence>
<dbReference type="InterPro" id="IPR009056">
    <property type="entry name" value="Cyt_c-like_dom"/>
</dbReference>
<evidence type="ECO:0000256" key="1">
    <source>
        <dbReference type="ARBA" id="ARBA00022617"/>
    </source>
</evidence>
<keyword evidence="2 5" id="KW-0479">Metal-binding</keyword>
<dbReference type="InterPro" id="IPR014784">
    <property type="entry name" value="Cu2_ascorb_mOase-like_C"/>
</dbReference>
<keyword evidence="4" id="KW-1015">Disulfide bond</keyword>
<dbReference type="RefSeq" id="WP_380869431.1">
    <property type="nucleotide sequence ID" value="NZ_JBHUMA010000006.1"/>
</dbReference>
<dbReference type="SUPFAM" id="SSF49742">
    <property type="entry name" value="PHM/PNGase F"/>
    <property type="match status" value="2"/>
</dbReference>
<evidence type="ECO:0000256" key="5">
    <source>
        <dbReference type="PROSITE-ProRule" id="PRU00433"/>
    </source>
</evidence>
<keyword evidence="3 5" id="KW-0408">Iron</keyword>
<keyword evidence="8" id="KW-1185">Reference proteome</keyword>
<accession>A0ABW5NK49</accession>
<gene>
    <name evidence="7" type="ORF">ACFSQ3_10095</name>
</gene>
<dbReference type="Gene3D" id="1.10.760.10">
    <property type="entry name" value="Cytochrome c-like domain"/>
    <property type="match status" value="1"/>
</dbReference>
<dbReference type="InterPro" id="IPR036909">
    <property type="entry name" value="Cyt_c-like_dom_sf"/>
</dbReference>
<evidence type="ECO:0000256" key="4">
    <source>
        <dbReference type="ARBA" id="ARBA00023157"/>
    </source>
</evidence>
<feature type="domain" description="Cytochrome c" evidence="6">
    <location>
        <begin position="16"/>
        <end position="107"/>
    </location>
</feature>
<evidence type="ECO:0000313" key="7">
    <source>
        <dbReference type="EMBL" id="MFD2599305.1"/>
    </source>
</evidence>
<organism evidence="7 8">
    <name type="scientific">Sphingobacterium corticis</name>
    <dbReference type="NCBI Taxonomy" id="1812823"/>
    <lineage>
        <taxon>Bacteria</taxon>
        <taxon>Pseudomonadati</taxon>
        <taxon>Bacteroidota</taxon>
        <taxon>Sphingobacteriia</taxon>
        <taxon>Sphingobacteriales</taxon>
        <taxon>Sphingobacteriaceae</taxon>
        <taxon>Sphingobacterium</taxon>
    </lineage>
</organism>
<dbReference type="EMBL" id="JBHUMA010000006">
    <property type="protein sequence ID" value="MFD2599305.1"/>
    <property type="molecule type" value="Genomic_DNA"/>
</dbReference>
<keyword evidence="1 5" id="KW-0349">Heme</keyword>
<name>A0ABW5NK49_9SPHI</name>
<sequence length="443" mass="50580">MKILTILLIGVTNFLGLSRVHAQTFVKDVQPIIQSKCVSCHRDGEAAPFPLVTYDDVAKRATFIKEVVKSRYMPPWKADNEYVHFDNDRSLSEKEIQTIVSWVDAGAKEGKRKSRETSVDRNKMTSYGRPADMTLATADTFLVKGNNLERFVEFKIPFEFDRSFDVEAIEFFSNNKKLIHHVNYAVQIIEDPAIDIHAAPAMANHTDGAVRHNDPYKKYKRTMAYYGGWIPGASAEAYPPKIGWKMPKRGVILLTVHFSATPIDELSVNGVHLFFTDVPVEREVKVVSFGSGGIGELDIQPSFFMIPADKVSHYSLKFKNPGEDLSMLYTWPHMHYIGKSIKVYATLENNDTIPLVNIPDWDYRWQEMYRYKFFKKIPKGAVIHMECAYDNTAANPFNPFSPPQNIFSYSNMKSDQEMMTLLMIYLPYQDGDENRITAIPKGP</sequence>